<name>A0A9N7Z108_PLEPL</name>
<evidence type="ECO:0000313" key="2">
    <source>
        <dbReference type="Proteomes" id="UP001153269"/>
    </source>
</evidence>
<gene>
    <name evidence="1" type="ORF">PLEPLA_LOCUS33557</name>
</gene>
<dbReference type="AlphaFoldDB" id="A0A9N7Z108"/>
<dbReference type="Proteomes" id="UP001153269">
    <property type="component" value="Unassembled WGS sequence"/>
</dbReference>
<keyword evidence="2" id="KW-1185">Reference proteome</keyword>
<reference evidence="1" key="1">
    <citation type="submission" date="2020-03" db="EMBL/GenBank/DDBJ databases">
        <authorList>
            <person name="Weist P."/>
        </authorList>
    </citation>
    <scope>NUCLEOTIDE SEQUENCE</scope>
</reference>
<sequence>MTKVGSVCTGDVEIYAVVAASAKICIGTQSRSVDVTLHLTTQYNQALFKYPTIFKSDSEEETLSKSPRNRVVVSNTKEAKMRYKEMGEMITECSCVTHVACEKDEEEFACLDCDLCNRQAPSHSKHAISPQTEACFSTTHGFNRRLRLLLLLLLLCLQLGEENNQT</sequence>
<dbReference type="EMBL" id="CADEAL010003791">
    <property type="protein sequence ID" value="CAB1445814.1"/>
    <property type="molecule type" value="Genomic_DNA"/>
</dbReference>
<accession>A0A9N7Z108</accession>
<evidence type="ECO:0000313" key="1">
    <source>
        <dbReference type="EMBL" id="CAB1445814.1"/>
    </source>
</evidence>
<comment type="caution">
    <text evidence="1">The sequence shown here is derived from an EMBL/GenBank/DDBJ whole genome shotgun (WGS) entry which is preliminary data.</text>
</comment>
<proteinExistence type="predicted"/>
<protein>
    <submittedName>
        <fullName evidence="1">Uncharacterized protein</fullName>
    </submittedName>
</protein>
<organism evidence="1 2">
    <name type="scientific">Pleuronectes platessa</name>
    <name type="common">European plaice</name>
    <dbReference type="NCBI Taxonomy" id="8262"/>
    <lineage>
        <taxon>Eukaryota</taxon>
        <taxon>Metazoa</taxon>
        <taxon>Chordata</taxon>
        <taxon>Craniata</taxon>
        <taxon>Vertebrata</taxon>
        <taxon>Euteleostomi</taxon>
        <taxon>Actinopterygii</taxon>
        <taxon>Neopterygii</taxon>
        <taxon>Teleostei</taxon>
        <taxon>Neoteleostei</taxon>
        <taxon>Acanthomorphata</taxon>
        <taxon>Carangaria</taxon>
        <taxon>Pleuronectiformes</taxon>
        <taxon>Pleuronectoidei</taxon>
        <taxon>Pleuronectidae</taxon>
        <taxon>Pleuronectes</taxon>
    </lineage>
</organism>